<dbReference type="EMBL" id="CP121261">
    <property type="protein sequence ID" value="WFP06941.1"/>
    <property type="molecule type" value="Genomic_DNA"/>
</dbReference>
<evidence type="ECO:0000256" key="2">
    <source>
        <dbReference type="ARBA" id="ARBA00023015"/>
    </source>
</evidence>
<feature type="region of interest" description="Disordered" evidence="5">
    <location>
        <begin position="301"/>
        <end position="341"/>
    </location>
</feature>
<dbReference type="Gene3D" id="3.40.190.290">
    <property type="match status" value="1"/>
</dbReference>
<keyword evidence="8" id="KW-1185">Reference proteome</keyword>
<reference evidence="7 8" key="1">
    <citation type="submission" date="2023-03" db="EMBL/GenBank/DDBJ databases">
        <title>Achromobacter spanius LIG8.</title>
        <authorList>
            <person name="Shrestha S."/>
        </authorList>
    </citation>
    <scope>NUCLEOTIDE SEQUENCE [LARGE SCALE GENOMIC DNA]</scope>
    <source>
        <strain evidence="7 8">LIG8</strain>
    </source>
</reference>
<evidence type="ECO:0000256" key="4">
    <source>
        <dbReference type="ARBA" id="ARBA00023163"/>
    </source>
</evidence>
<accession>A0ABY8GQ20</accession>
<dbReference type="PANTHER" id="PTHR30126">
    <property type="entry name" value="HTH-TYPE TRANSCRIPTIONAL REGULATOR"/>
    <property type="match status" value="1"/>
</dbReference>
<evidence type="ECO:0000256" key="5">
    <source>
        <dbReference type="SAM" id="MobiDB-lite"/>
    </source>
</evidence>
<dbReference type="InterPro" id="IPR005119">
    <property type="entry name" value="LysR_subst-bd"/>
</dbReference>
<feature type="domain" description="HTH lysR-type" evidence="6">
    <location>
        <begin position="4"/>
        <end position="61"/>
    </location>
</feature>
<dbReference type="SUPFAM" id="SSF53850">
    <property type="entry name" value="Periplasmic binding protein-like II"/>
    <property type="match status" value="1"/>
</dbReference>
<feature type="compositionally biased region" description="Low complexity" evidence="5">
    <location>
        <begin position="301"/>
        <end position="312"/>
    </location>
</feature>
<evidence type="ECO:0000313" key="7">
    <source>
        <dbReference type="EMBL" id="WFP06941.1"/>
    </source>
</evidence>
<name>A0ABY8GQ20_9BURK</name>
<keyword evidence="3" id="KW-0238">DNA-binding</keyword>
<keyword evidence="4" id="KW-0804">Transcription</keyword>
<dbReference type="SUPFAM" id="SSF46785">
    <property type="entry name" value="Winged helix' DNA-binding domain"/>
    <property type="match status" value="1"/>
</dbReference>
<dbReference type="Pfam" id="PF03466">
    <property type="entry name" value="LysR_substrate"/>
    <property type="match status" value="1"/>
</dbReference>
<dbReference type="Proteomes" id="UP001214170">
    <property type="component" value="Chromosome"/>
</dbReference>
<evidence type="ECO:0000313" key="8">
    <source>
        <dbReference type="Proteomes" id="UP001214170"/>
    </source>
</evidence>
<dbReference type="RefSeq" id="WP_268080061.1">
    <property type="nucleotide sequence ID" value="NZ_CP106885.1"/>
</dbReference>
<dbReference type="Gene3D" id="1.10.10.10">
    <property type="entry name" value="Winged helix-like DNA-binding domain superfamily/Winged helix DNA-binding domain"/>
    <property type="match status" value="1"/>
</dbReference>
<gene>
    <name evidence="7" type="ORF">P8T11_21820</name>
</gene>
<dbReference type="PROSITE" id="PS50931">
    <property type="entry name" value="HTH_LYSR"/>
    <property type="match status" value="1"/>
</dbReference>
<organism evidence="7 8">
    <name type="scientific">Achromobacter spanius</name>
    <dbReference type="NCBI Taxonomy" id="217203"/>
    <lineage>
        <taxon>Bacteria</taxon>
        <taxon>Pseudomonadati</taxon>
        <taxon>Pseudomonadota</taxon>
        <taxon>Betaproteobacteria</taxon>
        <taxon>Burkholderiales</taxon>
        <taxon>Alcaligenaceae</taxon>
        <taxon>Achromobacter</taxon>
    </lineage>
</organism>
<evidence type="ECO:0000256" key="3">
    <source>
        <dbReference type="ARBA" id="ARBA00023125"/>
    </source>
</evidence>
<evidence type="ECO:0000259" key="6">
    <source>
        <dbReference type="PROSITE" id="PS50931"/>
    </source>
</evidence>
<comment type="similarity">
    <text evidence="1">Belongs to the LysR transcriptional regulatory family.</text>
</comment>
<dbReference type="Pfam" id="PF00126">
    <property type="entry name" value="HTH_1"/>
    <property type="match status" value="1"/>
</dbReference>
<evidence type="ECO:0000256" key="1">
    <source>
        <dbReference type="ARBA" id="ARBA00009437"/>
    </source>
</evidence>
<sequence length="341" mass="37882">MSDFTLRDLQCFDAVLRLGGFQAAAAALHRSHPAVFAAVAKLERQLGVTLLDRSGYRVRPTPAGESFHRRAQGMLRELEGLRTHAAQLAMGEESELHVVIGDLCPRPQMLGLLSRFFAQCPATRLHLHFEAVGGPMERLLDGEADLILHRVDRGDSRIEFLDLLNVPFTPVMAPGFLPASARRPVTPRLLRDYTQCVMRDTARHTPDRSYFMIEGAHQCTVADQQMKKEVIMQGMGWGHLPRFLIEEELRDGRLLDITSRHLPGSVEALVAARRSDRPQGPVLNRLWKYLEAAVSDGQGFSPGFNPGFNPPSCSTPESACPPETPSRRPARSGRTPRNSRG</sequence>
<dbReference type="InterPro" id="IPR000847">
    <property type="entry name" value="LysR_HTH_N"/>
</dbReference>
<keyword evidence="2" id="KW-0805">Transcription regulation</keyword>
<dbReference type="InterPro" id="IPR036390">
    <property type="entry name" value="WH_DNA-bd_sf"/>
</dbReference>
<proteinExistence type="inferred from homology"/>
<dbReference type="PANTHER" id="PTHR30126:SF88">
    <property type="entry name" value="TRANSCRIPTIONAL REGULATOR-RELATED"/>
    <property type="match status" value="1"/>
</dbReference>
<dbReference type="InterPro" id="IPR036388">
    <property type="entry name" value="WH-like_DNA-bd_sf"/>
</dbReference>
<protein>
    <submittedName>
        <fullName evidence="7">LysR family transcriptional regulator</fullName>
    </submittedName>
</protein>